<reference evidence="2 3" key="2">
    <citation type="submission" date="2018-11" db="EMBL/GenBank/DDBJ databases">
        <authorList>
            <consortium name="Pathogen Informatics"/>
        </authorList>
    </citation>
    <scope>NUCLEOTIDE SEQUENCE [LARGE SCALE GENOMIC DNA]</scope>
</reference>
<evidence type="ECO:0000313" key="4">
    <source>
        <dbReference type="WBParaSite" id="TCNE_0000913901-mRNA-1"/>
    </source>
</evidence>
<dbReference type="WBParaSite" id="TCNE_0000913901-mRNA-1">
    <property type="protein sequence ID" value="TCNE_0000913901-mRNA-1"/>
    <property type="gene ID" value="TCNE_0000913901"/>
</dbReference>
<proteinExistence type="predicted"/>
<dbReference type="AlphaFoldDB" id="A0A183UKW9"/>
<evidence type="ECO:0000313" key="3">
    <source>
        <dbReference type="Proteomes" id="UP000050794"/>
    </source>
</evidence>
<protein>
    <submittedName>
        <fullName evidence="4">SHSP domain-containing protein</fullName>
    </submittedName>
</protein>
<name>A0A183UKW9_TOXCA</name>
<gene>
    <name evidence="2" type="ORF">TCNE_LOCUS9139</name>
</gene>
<accession>A0A183UKW9</accession>
<reference evidence="4" key="1">
    <citation type="submission" date="2016-06" db="UniProtKB">
        <authorList>
            <consortium name="WormBaseParasite"/>
        </authorList>
    </citation>
    <scope>IDENTIFICATION</scope>
</reference>
<sequence>MEARTGTAERRGDDNNRTVRADERIFVDPSTVFADRVRLDIIASKVHLKRGFVEQRDLRDSDGQSRNDRH</sequence>
<keyword evidence="3" id="KW-1185">Reference proteome</keyword>
<dbReference type="Proteomes" id="UP000050794">
    <property type="component" value="Unassembled WGS sequence"/>
</dbReference>
<dbReference type="EMBL" id="UYWY01020086">
    <property type="protein sequence ID" value="VDM40460.1"/>
    <property type="molecule type" value="Genomic_DNA"/>
</dbReference>
<feature type="region of interest" description="Disordered" evidence="1">
    <location>
        <begin position="1"/>
        <end position="20"/>
    </location>
</feature>
<evidence type="ECO:0000256" key="1">
    <source>
        <dbReference type="SAM" id="MobiDB-lite"/>
    </source>
</evidence>
<evidence type="ECO:0000313" key="2">
    <source>
        <dbReference type="EMBL" id="VDM40460.1"/>
    </source>
</evidence>
<organism evidence="3 4">
    <name type="scientific">Toxocara canis</name>
    <name type="common">Canine roundworm</name>
    <dbReference type="NCBI Taxonomy" id="6265"/>
    <lineage>
        <taxon>Eukaryota</taxon>
        <taxon>Metazoa</taxon>
        <taxon>Ecdysozoa</taxon>
        <taxon>Nematoda</taxon>
        <taxon>Chromadorea</taxon>
        <taxon>Rhabditida</taxon>
        <taxon>Spirurina</taxon>
        <taxon>Ascaridomorpha</taxon>
        <taxon>Ascaridoidea</taxon>
        <taxon>Toxocaridae</taxon>
        <taxon>Toxocara</taxon>
    </lineage>
</organism>